<dbReference type="Proteomes" id="UP000289269">
    <property type="component" value="Unassembled WGS sequence"/>
</dbReference>
<keyword evidence="2" id="KW-1133">Transmembrane helix</keyword>
<reference evidence="3" key="1">
    <citation type="submission" date="2019-01" db="EMBL/GenBank/DDBJ databases">
        <title>Genomic signatures and co-occurrence patterns of the ultra-small Saccharimodia (Patescibacteria phylum) suggest a symbiotic lifestyle.</title>
        <authorList>
            <person name="Lemos L."/>
            <person name="Medeiros J."/>
            <person name="Andreote F."/>
            <person name="Fernandes G."/>
            <person name="Varani A."/>
            <person name="Oliveira G."/>
            <person name="Pylro V."/>
        </authorList>
    </citation>
    <scope>NUCLEOTIDE SEQUENCE [LARGE SCALE GENOMIC DNA]</scope>
    <source>
        <strain evidence="3">AMD01</strain>
    </source>
</reference>
<organism evidence="3 4">
    <name type="scientific">Candidatus Chaera renei</name>
    <dbReference type="NCBI Taxonomy" id="2506947"/>
    <lineage>
        <taxon>Bacteria</taxon>
        <taxon>Candidatus Saccharimonadota</taxon>
        <taxon>Candidatus Saccharimonadia</taxon>
        <taxon>Candidatus Saccharimonadales</taxon>
        <taxon>Candidatus Saccharimonadaceae</taxon>
        <taxon>Candidatus Chaera</taxon>
    </lineage>
</organism>
<sequence length="226" mass="25063">MSDSPTRSGSFSRLWQTPAWLKHSDWYFVEHILFLFFLAVLLWLFDSLAFWLFNYLSLAPNDRAAAYGPLEVSLPAVFVVAPLVLVLWRRQRGSLDLRQALATRKAHRWPLYAFVVVQVLTLVGLAIGLMTAVVGSLVGSQSFGQWFVTLFLPSLFAIALHAMSISVMAAQKSRPERGFVVNLSLGMFVGALVLLAVAAGSAGTNSKTAPPNSPYDNRPYPSYYNY</sequence>
<protein>
    <submittedName>
        <fullName evidence="3">Uncharacterized protein</fullName>
    </submittedName>
</protein>
<feature type="transmembrane region" description="Helical" evidence="2">
    <location>
        <begin position="146"/>
        <end position="167"/>
    </location>
</feature>
<gene>
    <name evidence="3" type="ORF">EOT04_02380</name>
</gene>
<evidence type="ECO:0000313" key="4">
    <source>
        <dbReference type="Proteomes" id="UP000289269"/>
    </source>
</evidence>
<name>A0A4Q0AIX2_9BACT</name>
<keyword evidence="4" id="KW-1185">Reference proteome</keyword>
<proteinExistence type="predicted"/>
<evidence type="ECO:0000256" key="1">
    <source>
        <dbReference type="SAM" id="MobiDB-lite"/>
    </source>
</evidence>
<feature type="transmembrane region" description="Helical" evidence="2">
    <location>
        <begin position="109"/>
        <end position="134"/>
    </location>
</feature>
<dbReference type="AlphaFoldDB" id="A0A4Q0AIX2"/>
<feature type="transmembrane region" description="Helical" evidence="2">
    <location>
        <begin position="32"/>
        <end position="53"/>
    </location>
</feature>
<dbReference type="EMBL" id="SCKW01000022">
    <property type="protein sequence ID" value="RWZ79023.1"/>
    <property type="molecule type" value="Genomic_DNA"/>
</dbReference>
<evidence type="ECO:0000256" key="2">
    <source>
        <dbReference type="SAM" id="Phobius"/>
    </source>
</evidence>
<accession>A0A4Q0AIX2</accession>
<comment type="caution">
    <text evidence="3">The sequence shown here is derived from an EMBL/GenBank/DDBJ whole genome shotgun (WGS) entry which is preliminary data.</text>
</comment>
<evidence type="ECO:0000313" key="3">
    <source>
        <dbReference type="EMBL" id="RWZ79023.1"/>
    </source>
</evidence>
<keyword evidence="2" id="KW-0472">Membrane</keyword>
<feature type="transmembrane region" description="Helical" evidence="2">
    <location>
        <begin position="65"/>
        <end position="88"/>
    </location>
</feature>
<feature type="transmembrane region" description="Helical" evidence="2">
    <location>
        <begin position="179"/>
        <end position="202"/>
    </location>
</feature>
<feature type="region of interest" description="Disordered" evidence="1">
    <location>
        <begin position="202"/>
        <end position="226"/>
    </location>
</feature>
<keyword evidence="2" id="KW-0812">Transmembrane</keyword>